<keyword evidence="4 10" id="KW-0378">Hydrolase</keyword>
<comment type="cofactor">
    <cofactor evidence="10">
        <name>Mg(2+)</name>
        <dbReference type="ChEBI" id="CHEBI:18420"/>
    </cofactor>
</comment>
<keyword evidence="2 10" id="KW-0547">Nucleotide-binding</keyword>
<evidence type="ECO:0000256" key="7">
    <source>
        <dbReference type="ARBA" id="ARBA00022840"/>
    </source>
</evidence>
<keyword evidence="7 10" id="KW-0067">ATP-binding</keyword>
<dbReference type="HAMAP" id="MF_01453">
    <property type="entry name" value="AddB_type2"/>
    <property type="match status" value="1"/>
</dbReference>
<organism evidence="13 14">
    <name type="scientific">Ligilactobacillus murinus DSM 20452 = NBRC 14221</name>
    <dbReference type="NCBI Taxonomy" id="1423772"/>
    <lineage>
        <taxon>Bacteria</taxon>
        <taxon>Bacillati</taxon>
        <taxon>Bacillota</taxon>
        <taxon>Bacilli</taxon>
        <taxon>Lactobacillales</taxon>
        <taxon>Lactobacillaceae</taxon>
        <taxon>Ligilactobacillus</taxon>
    </lineage>
</organism>
<gene>
    <name evidence="10" type="primary">rexB</name>
    <name evidence="13" type="ORF">FC48_GL000730</name>
</gene>
<accession>A0A0R2BFE7</accession>
<keyword evidence="8 10" id="KW-0238">DNA-binding</keyword>
<evidence type="ECO:0000259" key="11">
    <source>
        <dbReference type="Pfam" id="PF12705"/>
    </source>
</evidence>
<sequence>MSLKFVLGTAAKDHQASLLEQIKTISQTDPQAKIYYIVPNHIKFATEVSVLDHLRKSSGQDLLAATDIQVLSFSRLAWYFMKNEPSYQLPRLSAAGANMLVHKILRTKNDELTIFKSEQTQPGFVSQLAGQLVELSLALITSADLWHSYEMLEQSKDTDLVAKLHDLSIVYREFEQHIQGKYLGTANMLEALAKKLAQSDLSHSYFILDGFSQFNAGEYQIITSLLQTAKQVTVSLVLDRPYVHHAPEASELFYRSGQVYYRLYQLARHEHVKVLIDSFAKQDRVSADLVTLENYWIASNDLKPFTLTAKLQGDLQVIEAADRLEEVKCLATKIRQMVLLEGYRYQDFLLLTRHLDPYKNILQPTFEQFEIPFFTDLQKKMSDHPLVELIQALFLVDQRNYRYEDMMRLLKTELLLPKHEGKFMPLAEYRQALDLAENQVLKFGYRKKGWLGEDWVYYRFGTSDFGARTKNEDAITVKINLIKNYVKELLPPFYEKLAKANSGKAAASLLYEFLVAAGVVEQLDAWRKQALKVGAVDASTREEQVWGTFCDLLDEYVEILGEQPFEPQDFLDLLQAGFEGATYSQVPTTLDQVVISESGMVQPNDKKIVMLLGATDLVMPDVAVSEGLFSDHDKEMLQPTLSEKSYLPDDTEHVLANEPFLNYLAFLTPTQKLFLSYPCSDNDQLELKCSPYVERIKQALALPLSYAHKNDGTSDALNYIGTKRTTMSELIKVERQAITEQQELPAVWDHLFQRFQQDPATKPLFEQLNQSLDYKNIPEQLTPESVKGLYGKDLKTSISRLEDFYANPYEYFLKYGLGLKEREIFEMNAANTGEYFHTLLDTFFKLLLKNGQDLKLLKGPEFDAYFKESVELTKRLPQFKILDSSNRMRFLARQLNAAAKQVGGAIHKQRQFNNLKTIQTEALFGHVGELSGLAGLQFTTPNDRLVTVRGKIDRIDELVLGDKHYLSLVDYKSSAKKFDHVKAYFGLALQLLTYLDALLKNKTTLVKGATKEQIATAGAMYMHLYNPTYKQKEIYQTIYADEVLKKNKYNGLLLDQADVLEGLDESLRESSGNSLIYPFRRNKNGSYKASGAQLVTKAQLEALLLHNEELIKQATDMIFSGRIDLMPALFKDGSALQYTPYEAIMQFDPMLPENNYYRLPAEKPADILKLLQVKEEK</sequence>
<comment type="caution">
    <text evidence="10">Lacks conserved residue(s) required for the propagation of feature annotation.</text>
</comment>
<keyword evidence="9 10" id="KW-0234">DNA repair</keyword>
<comment type="similarity">
    <text evidence="10">Belongs to the helicase family. AddB/RexB type 2 subfamily.</text>
</comment>
<comment type="function">
    <text evidence="10">The heterodimer acts as both an ATP-dependent DNA helicase and an ATP-dependent, dual-direction single-stranded exonuclease. Recognizes the chi site generating a DNA molecule suitable for the initiation of homologous recombination. This subunit has 5' -&gt; 3' nuclease activity but not helicase activity.</text>
</comment>
<keyword evidence="1 10" id="KW-0540">Nuclease</keyword>
<evidence type="ECO:0000313" key="14">
    <source>
        <dbReference type="Proteomes" id="UP000051612"/>
    </source>
</evidence>
<dbReference type="GO" id="GO:0005524">
    <property type="term" value="F:ATP binding"/>
    <property type="evidence" value="ECO:0007669"/>
    <property type="project" value="UniProtKB-UniRule"/>
</dbReference>
<dbReference type="SUPFAM" id="SSF52540">
    <property type="entry name" value="P-loop containing nucleoside triphosphate hydrolases"/>
    <property type="match status" value="1"/>
</dbReference>
<dbReference type="InterPro" id="IPR049035">
    <property type="entry name" value="ADDB_N"/>
</dbReference>
<dbReference type="GO" id="GO:0008409">
    <property type="term" value="F:5'-3' exonuclease activity"/>
    <property type="evidence" value="ECO:0007669"/>
    <property type="project" value="UniProtKB-UniRule"/>
</dbReference>
<dbReference type="Pfam" id="PF21445">
    <property type="entry name" value="ADDB_N"/>
    <property type="match status" value="1"/>
</dbReference>
<evidence type="ECO:0000256" key="4">
    <source>
        <dbReference type="ARBA" id="ARBA00022801"/>
    </source>
</evidence>
<evidence type="ECO:0000256" key="6">
    <source>
        <dbReference type="ARBA" id="ARBA00022839"/>
    </source>
</evidence>
<dbReference type="Gene3D" id="3.40.50.300">
    <property type="entry name" value="P-loop containing nucleotide triphosphate hydrolases"/>
    <property type="match status" value="3"/>
</dbReference>
<proteinExistence type="inferred from homology"/>
<comment type="subunit">
    <text evidence="10">Heterodimer of AddA and RexB.</text>
</comment>
<dbReference type="InterPro" id="IPR014141">
    <property type="entry name" value="DNA_helicase_suRexB"/>
</dbReference>
<dbReference type="Pfam" id="PF12705">
    <property type="entry name" value="PDDEXK_1"/>
    <property type="match status" value="1"/>
</dbReference>
<dbReference type="RefSeq" id="WP_056958265.1">
    <property type="nucleotide sequence ID" value="NZ_AYYN01000022.1"/>
</dbReference>
<comment type="caution">
    <text evidence="13">The sequence shown here is derived from an EMBL/GenBank/DDBJ whole genome shotgun (WGS) entry which is preliminary data.</text>
</comment>
<dbReference type="AlphaFoldDB" id="A0A0R2BFE7"/>
<evidence type="ECO:0000259" key="12">
    <source>
        <dbReference type="Pfam" id="PF21445"/>
    </source>
</evidence>
<evidence type="ECO:0000313" key="13">
    <source>
        <dbReference type="EMBL" id="KRM77074.1"/>
    </source>
</evidence>
<protein>
    <recommendedName>
        <fullName evidence="10">ATP-dependent helicase/deoxyribonuclease subunit B</fullName>
        <ecNumber evidence="10">3.1.-.-</ecNumber>
    </recommendedName>
    <alternativeName>
        <fullName evidence="10">ATP-dependent helicase/nuclease subunit RexB</fullName>
    </alternativeName>
</protein>
<dbReference type="PANTHER" id="PTHR30591">
    <property type="entry name" value="RECBCD ENZYME SUBUNIT RECC"/>
    <property type="match status" value="1"/>
</dbReference>
<feature type="domain" description="PD-(D/E)XK endonuclease-like" evidence="11">
    <location>
        <begin position="796"/>
        <end position="1042"/>
    </location>
</feature>
<dbReference type="GO" id="GO:0000724">
    <property type="term" value="P:double-strand break repair via homologous recombination"/>
    <property type="evidence" value="ECO:0007669"/>
    <property type="project" value="UniProtKB-UniRule"/>
</dbReference>
<evidence type="ECO:0000256" key="2">
    <source>
        <dbReference type="ARBA" id="ARBA00022741"/>
    </source>
</evidence>
<name>A0A0R2BFE7_9LACO</name>
<keyword evidence="3 10" id="KW-0227">DNA damage</keyword>
<dbReference type="InterPro" id="IPR038726">
    <property type="entry name" value="PDDEXK_AddAB-type"/>
</dbReference>
<dbReference type="GO" id="GO:0016817">
    <property type="term" value="F:hydrolase activity, acting on acid anhydrides"/>
    <property type="evidence" value="ECO:0007669"/>
    <property type="project" value="InterPro"/>
</dbReference>
<keyword evidence="5 10" id="KW-0347">Helicase</keyword>
<dbReference type="Proteomes" id="UP000051612">
    <property type="component" value="Unassembled WGS sequence"/>
</dbReference>
<dbReference type="InterPro" id="IPR027417">
    <property type="entry name" value="P-loop_NTPase"/>
</dbReference>
<dbReference type="GO" id="GO:0003690">
    <property type="term" value="F:double-stranded DNA binding"/>
    <property type="evidence" value="ECO:0007669"/>
    <property type="project" value="UniProtKB-UniRule"/>
</dbReference>
<evidence type="ECO:0000256" key="9">
    <source>
        <dbReference type="ARBA" id="ARBA00023204"/>
    </source>
</evidence>
<reference evidence="13 14" key="1">
    <citation type="journal article" date="2015" name="Genome Announc.">
        <title>Expanding the biotechnology potential of lactobacilli through comparative genomics of 213 strains and associated genera.</title>
        <authorList>
            <person name="Sun Z."/>
            <person name="Harris H.M."/>
            <person name="McCann A."/>
            <person name="Guo C."/>
            <person name="Argimon S."/>
            <person name="Zhang W."/>
            <person name="Yang X."/>
            <person name="Jeffery I.B."/>
            <person name="Cooney J.C."/>
            <person name="Kagawa T.F."/>
            <person name="Liu W."/>
            <person name="Song Y."/>
            <person name="Salvetti E."/>
            <person name="Wrobel A."/>
            <person name="Rasinkangas P."/>
            <person name="Parkhill J."/>
            <person name="Rea M.C."/>
            <person name="O'Sullivan O."/>
            <person name="Ritari J."/>
            <person name="Douillard F.P."/>
            <person name="Paul Ross R."/>
            <person name="Yang R."/>
            <person name="Briner A.E."/>
            <person name="Felis G.E."/>
            <person name="de Vos W.M."/>
            <person name="Barrangou R."/>
            <person name="Klaenhammer T.R."/>
            <person name="Caufield P.W."/>
            <person name="Cui Y."/>
            <person name="Zhang H."/>
            <person name="O'Toole P.W."/>
        </authorList>
    </citation>
    <scope>NUCLEOTIDE SEQUENCE [LARGE SCALE GENOMIC DNA]</scope>
    <source>
        <strain evidence="13 14">DSM 20452</strain>
    </source>
</reference>
<evidence type="ECO:0000256" key="10">
    <source>
        <dbReference type="HAMAP-Rule" id="MF_01453"/>
    </source>
</evidence>
<evidence type="ECO:0000256" key="1">
    <source>
        <dbReference type="ARBA" id="ARBA00022722"/>
    </source>
</evidence>
<evidence type="ECO:0000256" key="5">
    <source>
        <dbReference type="ARBA" id="ARBA00022806"/>
    </source>
</evidence>
<dbReference type="EMBL" id="AYYN01000022">
    <property type="protein sequence ID" value="KRM77074.1"/>
    <property type="molecule type" value="Genomic_DNA"/>
</dbReference>
<evidence type="ECO:0000256" key="3">
    <source>
        <dbReference type="ARBA" id="ARBA00022763"/>
    </source>
</evidence>
<dbReference type="GO" id="GO:0004386">
    <property type="term" value="F:helicase activity"/>
    <property type="evidence" value="ECO:0007669"/>
    <property type="project" value="UniProtKB-KW"/>
</dbReference>
<dbReference type="EC" id="3.1.-.-" evidence="10"/>
<comment type="miscellaneous">
    <text evidence="10">Despite having helicase-like domains, this subunit does not have helicase activity.</text>
</comment>
<feature type="domain" description="ATP-dependent helicase/deoxyribonuclease subunit B N-terminal" evidence="12">
    <location>
        <begin position="5"/>
        <end position="292"/>
    </location>
</feature>
<evidence type="ECO:0000256" key="8">
    <source>
        <dbReference type="ARBA" id="ARBA00023125"/>
    </source>
</evidence>
<dbReference type="PANTHER" id="PTHR30591:SF1">
    <property type="entry name" value="RECBCD ENZYME SUBUNIT RECC"/>
    <property type="match status" value="1"/>
</dbReference>
<keyword evidence="6 10" id="KW-0269">Exonuclease</keyword>
<dbReference type="PATRIC" id="fig|1423772.3.peg.800"/>